<name>A0A232LU56_9EURO</name>
<feature type="compositionally biased region" description="Basic and acidic residues" evidence="1">
    <location>
        <begin position="772"/>
        <end position="784"/>
    </location>
</feature>
<feature type="compositionally biased region" description="Basic and acidic residues" evidence="1">
    <location>
        <begin position="473"/>
        <end position="490"/>
    </location>
</feature>
<dbReference type="PROSITE" id="PS50004">
    <property type="entry name" value="C2"/>
    <property type="match status" value="1"/>
</dbReference>
<feature type="compositionally biased region" description="Low complexity" evidence="1">
    <location>
        <begin position="170"/>
        <end position="183"/>
    </location>
</feature>
<feature type="region of interest" description="Disordered" evidence="1">
    <location>
        <begin position="346"/>
        <end position="379"/>
    </location>
</feature>
<evidence type="ECO:0000313" key="4">
    <source>
        <dbReference type="Proteomes" id="UP000243515"/>
    </source>
</evidence>
<dbReference type="PANTHER" id="PTHR47052:SF3">
    <property type="entry name" value="INGRESSION PROTEIN 1"/>
    <property type="match status" value="1"/>
</dbReference>
<feature type="region of interest" description="Disordered" evidence="1">
    <location>
        <begin position="653"/>
        <end position="941"/>
    </location>
</feature>
<sequence>MAKVLKMPSHGHTAGIYADMSVDGPQIGTLVAVFDRAKNLPNRKTLGKQNPYCAARLGKEAKKTGTDMRGGQTPKWDQELRFTVHESLDYYQLKVSIFNDDKKTDLIGETWIDLKSLVIPGGGQSDQWHGLQFKGKYAGEIRIEMTYYDSRPEDEAIIGKRKEAAEKIQAKSNHSAAGSSSLSGPRQPKQVKRRPLPEDPTGSSSSRPAPPEHISPVHEAVPSTQSRSVGSEHVVSSPTHAAPPDSSYHPSLHVSSPPRSSRGHEPLDDLQRESAPVNARYPQDLQIIPRESTHAAPPDSSYHPSLHVSSPSRGHEPLDDLQRESAPDNARYPQDLQIIPRNQSTELHDSHFSQKRPHPDCDGFHQGEQGPKQHTKQDPYDYSLETVDSFQQRNVYDANPRPNGYQTVAPESSRYHIEPASYGQIPSNLSHSPTPSNTYCLSSAEVPSPSPLRIVAAPVVHRHGNPSPMNPEGFRESDLHRSVAGDDDRPSYASMQPSVEDEQDEALPPPPPVHRSVYNHANHDAGTLSYQPYSVDHAPSVPAREEYSAISVASPLDLALAPSGNPASPVLMTTNGQSRQSHPHDLQPNMNLSAMPLSLVAGYNASVTVAEPELPIYEAHTGKMLSTIPTTHMIVPYGRDSLYYQTPPLNSLYSTPTIEDRSLDTRSSIGTRERRSASPEDARAIRRKSISPSPSLHNSSNTPFSPDSYDALNPAARRSFAMRDSLSRPERTVETSRPVEPPTQDDVGPIITEDGRIVDPSDHLPTDTWAPEPEKKTKKPEVIIRFKHAPQSAPNNSRLSPRDRHLLPRGSDAGSSSPVSRSGRNNPRKSDSRSPPYGRDSSFSIQTSPPANTVSLEHEIHNGSSQQRNYALPRSYDSSQVRRRSASPTPPPYQTSSLYAPSNTGPPIPPKVPVASPPNQSYPSAGIDALSQEMQSIDIGS</sequence>
<feature type="region of interest" description="Disordered" evidence="1">
    <location>
        <begin position="166"/>
        <end position="327"/>
    </location>
</feature>
<dbReference type="InterPro" id="IPR035892">
    <property type="entry name" value="C2_domain_sf"/>
</dbReference>
<dbReference type="InterPro" id="IPR000008">
    <property type="entry name" value="C2_dom"/>
</dbReference>
<feature type="compositionally biased region" description="Polar residues" evidence="1">
    <location>
        <begin position="841"/>
        <end position="855"/>
    </location>
</feature>
<dbReference type="InterPro" id="IPR037791">
    <property type="entry name" value="C2_fungal_Inn1"/>
</dbReference>
<gene>
    <name evidence="3" type="ORF">Egran_04569</name>
</gene>
<feature type="compositionally biased region" description="Polar residues" evidence="1">
    <location>
        <begin position="894"/>
        <end position="903"/>
    </location>
</feature>
<dbReference type="OrthoDB" id="270970at2759"/>
<dbReference type="Pfam" id="PF00168">
    <property type="entry name" value="C2"/>
    <property type="match status" value="1"/>
</dbReference>
<feature type="region of interest" description="Disordered" evidence="1">
    <location>
        <begin position="462"/>
        <end position="519"/>
    </location>
</feature>
<dbReference type="SMART" id="SM00239">
    <property type="entry name" value="C2"/>
    <property type="match status" value="1"/>
</dbReference>
<reference evidence="3 4" key="1">
    <citation type="journal article" date="2015" name="Environ. Microbiol.">
        <title>Metagenome sequence of Elaphomyces granulatus from sporocarp tissue reveals Ascomycota ectomycorrhizal fingerprints of genome expansion and a Proteobacteria-rich microbiome.</title>
        <authorList>
            <person name="Quandt C.A."/>
            <person name="Kohler A."/>
            <person name="Hesse C.N."/>
            <person name="Sharpton T.J."/>
            <person name="Martin F."/>
            <person name="Spatafora J.W."/>
        </authorList>
    </citation>
    <scope>NUCLEOTIDE SEQUENCE [LARGE SCALE GENOMIC DNA]</scope>
    <source>
        <strain evidence="3 4">OSC145934</strain>
    </source>
</reference>
<dbReference type="Gene3D" id="2.60.40.150">
    <property type="entry name" value="C2 domain"/>
    <property type="match status" value="1"/>
</dbReference>
<feature type="compositionally biased region" description="Basic and acidic residues" evidence="1">
    <location>
        <begin position="262"/>
        <end position="272"/>
    </location>
</feature>
<organism evidence="3 4">
    <name type="scientific">Elaphomyces granulatus</name>
    <dbReference type="NCBI Taxonomy" id="519963"/>
    <lineage>
        <taxon>Eukaryota</taxon>
        <taxon>Fungi</taxon>
        <taxon>Dikarya</taxon>
        <taxon>Ascomycota</taxon>
        <taxon>Pezizomycotina</taxon>
        <taxon>Eurotiomycetes</taxon>
        <taxon>Eurotiomycetidae</taxon>
        <taxon>Eurotiales</taxon>
        <taxon>Elaphomycetaceae</taxon>
        <taxon>Elaphomyces</taxon>
    </lineage>
</organism>
<feature type="compositionally biased region" description="Basic and acidic residues" evidence="1">
    <location>
        <begin position="725"/>
        <end position="734"/>
    </location>
</feature>
<evidence type="ECO:0000313" key="3">
    <source>
        <dbReference type="EMBL" id="OXV07669.1"/>
    </source>
</evidence>
<feature type="compositionally biased region" description="Basic and acidic residues" evidence="1">
    <location>
        <begin position="671"/>
        <end position="684"/>
    </location>
</feature>
<dbReference type="PANTHER" id="PTHR47052">
    <property type="entry name" value="CONSERVED SERINE PROLINE-RICH PROTEIN (AFU_ORTHOLOGUE AFUA_2G01790)"/>
    <property type="match status" value="1"/>
</dbReference>
<dbReference type="InterPro" id="IPR052981">
    <property type="entry name" value="Ingression_C2_domain"/>
</dbReference>
<dbReference type="EMBL" id="NPHW01004645">
    <property type="protein sequence ID" value="OXV07669.1"/>
    <property type="molecule type" value="Genomic_DNA"/>
</dbReference>
<feature type="compositionally biased region" description="Basic and acidic residues" evidence="1">
    <location>
        <begin position="753"/>
        <end position="765"/>
    </location>
</feature>
<dbReference type="CDD" id="cd08681">
    <property type="entry name" value="C2_fungal_Inn1p-like"/>
    <property type="match status" value="1"/>
</dbReference>
<dbReference type="Proteomes" id="UP000243515">
    <property type="component" value="Unassembled WGS sequence"/>
</dbReference>
<keyword evidence="4" id="KW-1185">Reference proteome</keyword>
<feature type="non-terminal residue" evidence="3">
    <location>
        <position position="941"/>
    </location>
</feature>
<feature type="compositionally biased region" description="Basic and acidic residues" evidence="1">
    <location>
        <begin position="346"/>
        <end position="365"/>
    </location>
</feature>
<dbReference type="AlphaFoldDB" id="A0A232LU56"/>
<feature type="compositionally biased region" description="Pro residues" evidence="1">
    <location>
        <begin position="904"/>
        <end position="916"/>
    </location>
</feature>
<feature type="compositionally biased region" description="Polar residues" evidence="1">
    <location>
        <begin position="813"/>
        <end position="825"/>
    </location>
</feature>
<feature type="domain" description="C2" evidence="2">
    <location>
        <begin position="8"/>
        <end position="129"/>
    </location>
</feature>
<comment type="caution">
    <text evidence="3">The sequence shown here is derived from an EMBL/GenBank/DDBJ whole genome shotgun (WGS) entry which is preliminary data.</text>
</comment>
<feature type="compositionally biased region" description="Basic and acidic residues" evidence="1">
    <location>
        <begin position="313"/>
        <end position="326"/>
    </location>
</feature>
<proteinExistence type="predicted"/>
<protein>
    <recommendedName>
        <fullName evidence="2">C2 domain-containing protein</fullName>
    </recommendedName>
</protein>
<evidence type="ECO:0000256" key="1">
    <source>
        <dbReference type="SAM" id="MobiDB-lite"/>
    </source>
</evidence>
<feature type="compositionally biased region" description="Polar residues" evidence="1">
    <location>
        <begin position="222"/>
        <end position="239"/>
    </location>
</feature>
<evidence type="ECO:0000259" key="2">
    <source>
        <dbReference type="PROSITE" id="PS50004"/>
    </source>
</evidence>
<feature type="compositionally biased region" description="Low complexity" evidence="1">
    <location>
        <begin position="690"/>
        <end position="701"/>
    </location>
</feature>
<accession>A0A232LU56</accession>
<dbReference type="SUPFAM" id="SSF49562">
    <property type="entry name" value="C2 domain (Calcium/lipid-binding domain, CaLB)"/>
    <property type="match status" value="1"/>
</dbReference>